<comment type="subcellular location">
    <subcellularLocation>
        <location evidence="1">Cell membrane</location>
        <topology evidence="1">Multi-pass membrane protein</topology>
    </subcellularLocation>
</comment>
<name>A0A1Y3PPH5_9BACI</name>
<reference evidence="8" key="1">
    <citation type="submission" date="2016-06" db="EMBL/GenBank/DDBJ databases">
        <authorList>
            <person name="Nascimento L."/>
            <person name="Pereira R.V."/>
            <person name="Martins L.F."/>
            <person name="Quaggio R.B."/>
            <person name="Silva A.M."/>
            <person name="Setubal J.C."/>
        </authorList>
    </citation>
    <scope>NUCLEOTIDE SEQUENCE [LARGE SCALE GENOMIC DNA]</scope>
</reference>
<evidence type="ECO:0000256" key="1">
    <source>
        <dbReference type="ARBA" id="ARBA00004651"/>
    </source>
</evidence>
<dbReference type="InterPro" id="IPR042194">
    <property type="entry name" value="FHIPEP_1"/>
</dbReference>
<comment type="similarity">
    <text evidence="2">Belongs to the FHIPEP (flagella/HR/invasion proteins export pore) family.</text>
</comment>
<sequence length="225" mass="26492">MNEWSPAEAYQQQKADVLTLQMGNELYERLCTGSSFTGRVQELRKEVLAKTGVFLPPIRIRRGDDCQPKQYRILLRGQPAGEGSLFEDTSIEAAEDEERLLDHIRQICYLKLEQLLSFQGVVKWLEQAKSHAPELVQELLERGMTPGLLWSVLRILIRKRYPLHPFEELLEWMLEYFLYHPYNGYIPPQWTHRHPEDIAEFILKKRPRPSEQQEQAAGNVRYLQF</sequence>
<organism evidence="7 8">
    <name type="scientific">Bacillus thermozeamaize</name>
    <dbReference type="NCBI Taxonomy" id="230954"/>
    <lineage>
        <taxon>Bacteria</taxon>
        <taxon>Bacillati</taxon>
        <taxon>Bacillota</taxon>
        <taxon>Bacilli</taxon>
        <taxon>Bacillales</taxon>
        <taxon>Bacillaceae</taxon>
        <taxon>Bacillus</taxon>
    </lineage>
</organism>
<evidence type="ECO:0000256" key="6">
    <source>
        <dbReference type="ARBA" id="ARBA00023136"/>
    </source>
</evidence>
<dbReference type="Gene3D" id="1.10.8.540">
    <property type="entry name" value="FHIPEP family, domain 3"/>
    <property type="match status" value="1"/>
</dbReference>
<dbReference type="Proteomes" id="UP000196475">
    <property type="component" value="Unassembled WGS sequence"/>
</dbReference>
<keyword evidence="5" id="KW-1133">Transmembrane helix</keyword>
<keyword evidence="3" id="KW-1003">Cell membrane</keyword>
<dbReference type="GO" id="GO:0005886">
    <property type="term" value="C:plasma membrane"/>
    <property type="evidence" value="ECO:0007669"/>
    <property type="project" value="UniProtKB-SubCell"/>
</dbReference>
<dbReference type="AlphaFoldDB" id="A0A1Y3PPH5"/>
<protein>
    <submittedName>
        <fullName evidence="7">Uncharacterized protein</fullName>
    </submittedName>
</protein>
<keyword evidence="6" id="KW-0472">Membrane</keyword>
<evidence type="ECO:0000256" key="4">
    <source>
        <dbReference type="ARBA" id="ARBA00022692"/>
    </source>
</evidence>
<evidence type="ECO:0000256" key="2">
    <source>
        <dbReference type="ARBA" id="ARBA00008835"/>
    </source>
</evidence>
<dbReference type="GO" id="GO:0009306">
    <property type="term" value="P:protein secretion"/>
    <property type="evidence" value="ECO:0007669"/>
    <property type="project" value="InterPro"/>
</dbReference>
<dbReference type="PANTHER" id="PTHR30161">
    <property type="entry name" value="FLAGELLAR EXPORT PROTEIN, MEMBRANE FLHA SUBUNIT-RELATED"/>
    <property type="match status" value="1"/>
</dbReference>
<gene>
    <name evidence="7" type="ORF">BAA01_13645</name>
</gene>
<dbReference type="Pfam" id="PF00771">
    <property type="entry name" value="FHIPEP"/>
    <property type="match status" value="2"/>
</dbReference>
<evidence type="ECO:0000313" key="8">
    <source>
        <dbReference type="Proteomes" id="UP000196475"/>
    </source>
</evidence>
<evidence type="ECO:0000313" key="7">
    <source>
        <dbReference type="EMBL" id="OUM88057.1"/>
    </source>
</evidence>
<dbReference type="EMBL" id="LZRT01000066">
    <property type="protein sequence ID" value="OUM88057.1"/>
    <property type="molecule type" value="Genomic_DNA"/>
</dbReference>
<dbReference type="InterPro" id="IPR001712">
    <property type="entry name" value="T3SS_FHIPEP"/>
</dbReference>
<evidence type="ECO:0000256" key="3">
    <source>
        <dbReference type="ARBA" id="ARBA00022475"/>
    </source>
</evidence>
<comment type="caution">
    <text evidence="7">The sequence shown here is derived from an EMBL/GenBank/DDBJ whole genome shotgun (WGS) entry which is preliminary data.</text>
</comment>
<accession>A0A1Y3PPH5</accession>
<dbReference type="Gene3D" id="3.40.30.60">
    <property type="entry name" value="FHIPEP family, domain 1"/>
    <property type="match status" value="1"/>
</dbReference>
<dbReference type="InterPro" id="IPR042193">
    <property type="entry name" value="FHIPEP_3"/>
</dbReference>
<evidence type="ECO:0000256" key="5">
    <source>
        <dbReference type="ARBA" id="ARBA00022989"/>
    </source>
</evidence>
<proteinExistence type="inferred from homology"/>
<keyword evidence="4" id="KW-0812">Transmembrane</keyword>